<dbReference type="InterPro" id="IPR018649">
    <property type="entry name" value="SHOCT"/>
</dbReference>
<dbReference type="EMBL" id="LGYO01000022">
    <property type="protein sequence ID" value="KNZ41927.1"/>
    <property type="molecule type" value="Genomic_DNA"/>
</dbReference>
<evidence type="ECO:0000259" key="3">
    <source>
        <dbReference type="Pfam" id="PF09851"/>
    </source>
</evidence>
<evidence type="ECO:0000256" key="1">
    <source>
        <dbReference type="SAM" id="Coils"/>
    </source>
</evidence>
<accession>A0A0L6U0R6</accession>
<feature type="compositionally biased region" description="Polar residues" evidence="2">
    <location>
        <begin position="353"/>
        <end position="368"/>
    </location>
</feature>
<name>A0A0L6U0R6_9FIRM</name>
<dbReference type="Pfam" id="PF09851">
    <property type="entry name" value="SHOCT"/>
    <property type="match status" value="1"/>
</dbReference>
<evidence type="ECO:0000256" key="2">
    <source>
        <dbReference type="SAM" id="MobiDB-lite"/>
    </source>
</evidence>
<evidence type="ECO:0000259" key="4">
    <source>
        <dbReference type="Pfam" id="PF14470"/>
    </source>
</evidence>
<dbReference type="RefSeq" id="WP_050740241.1">
    <property type="nucleotide sequence ID" value="NZ_LGYO01000022.1"/>
</dbReference>
<feature type="domain" description="SHOCT" evidence="3">
    <location>
        <begin position="378"/>
        <end position="403"/>
    </location>
</feature>
<feature type="coiled-coil region" evidence="1">
    <location>
        <begin position="18"/>
        <end position="49"/>
    </location>
</feature>
<dbReference type="InterPro" id="IPR039519">
    <property type="entry name" value="YokE-like_PH"/>
</dbReference>
<evidence type="ECO:0008006" key="7">
    <source>
        <dbReference type="Google" id="ProtNLM"/>
    </source>
</evidence>
<feature type="domain" description="YokE-like PH" evidence="4">
    <location>
        <begin position="242"/>
        <end position="318"/>
    </location>
</feature>
<keyword evidence="6" id="KW-1185">Reference proteome</keyword>
<dbReference type="Pfam" id="PF14470">
    <property type="entry name" value="bPH_3"/>
    <property type="match status" value="1"/>
</dbReference>
<dbReference type="Proteomes" id="UP000036873">
    <property type="component" value="Unassembled WGS sequence"/>
</dbReference>
<organism evidence="5 6">
    <name type="scientific">Acetobacterium bakii</name>
    <dbReference type="NCBI Taxonomy" id="52689"/>
    <lineage>
        <taxon>Bacteria</taxon>
        <taxon>Bacillati</taxon>
        <taxon>Bacillota</taxon>
        <taxon>Clostridia</taxon>
        <taxon>Eubacteriales</taxon>
        <taxon>Eubacteriaceae</taxon>
        <taxon>Acetobacterium</taxon>
    </lineage>
</organism>
<evidence type="ECO:0000313" key="5">
    <source>
        <dbReference type="EMBL" id="KNZ41927.1"/>
    </source>
</evidence>
<gene>
    <name evidence="5" type="ORF">AKG39_09960</name>
</gene>
<dbReference type="AlphaFoldDB" id="A0A0L6U0R6"/>
<evidence type="ECO:0000313" key="6">
    <source>
        <dbReference type="Proteomes" id="UP000036873"/>
    </source>
</evidence>
<comment type="caution">
    <text evidence="5">The sequence shown here is derived from an EMBL/GenBank/DDBJ whole genome shotgun (WGS) entry which is preliminary data.</text>
</comment>
<reference evidence="6" key="1">
    <citation type="submission" date="2015-07" db="EMBL/GenBank/DDBJ databases">
        <title>Draft genome sequence of Acetobacterium bakii DSM 8293, a potential psychrophilic chemical producer through syngas fermentation.</title>
        <authorList>
            <person name="Song Y."/>
            <person name="Hwang S."/>
            <person name="Cho B.-K."/>
        </authorList>
    </citation>
    <scope>NUCLEOTIDE SEQUENCE [LARGE SCALE GENOMIC DNA]</scope>
    <source>
        <strain evidence="6">DSM 8239</strain>
    </source>
</reference>
<protein>
    <recommendedName>
        <fullName evidence="7">SHOCT domain-containing protein</fullName>
    </recommendedName>
</protein>
<keyword evidence="1" id="KW-0175">Coiled coil</keyword>
<proteinExistence type="predicted"/>
<sequence>MGFKDLFKDVTDLAKDSIDSIQAEVALRKEEQQRLREEMENRIKNFTDDLTSKLLNNTDPKALPFINASDEVLLDYTRDFFKKLLLPANSSSATKIDMHPNDEKALKNILKTFPTYTLSEKFLLRFKDSKGQIILITTSNLYFKVIFPENNSFFSVGSVPKDKIADISLNKNDEHFQLLVNNIPLITSDSDEVKNSDFITISEYLYRIKTNDFTITDDQVDAFIQSKLNPGTLEIVKTLTEPHEKLVYFAWGLDSAASKKFLLCTDKRIVLYDRDLDEKKSFDYKEITSLTTKQSTVSFLDLSLTLGMNPNDTEIHTKDAIETISILYAREAERVIQIYNTLKPEGSTREASENPSSEQSAANPQQPETPKEDPIAMIEKLAGLKEKGIITEDEFNQKKQELLAKL</sequence>
<feature type="region of interest" description="Disordered" evidence="2">
    <location>
        <begin position="345"/>
        <end position="374"/>
    </location>
</feature>